<reference evidence="12" key="1">
    <citation type="journal article" date="2020" name="Stud. Mycol.">
        <title>101 Dothideomycetes genomes: a test case for predicting lifestyles and emergence of pathogens.</title>
        <authorList>
            <person name="Haridas S."/>
            <person name="Albert R."/>
            <person name="Binder M."/>
            <person name="Bloem J."/>
            <person name="Labutti K."/>
            <person name="Salamov A."/>
            <person name="Andreopoulos B."/>
            <person name="Baker S."/>
            <person name="Barry K."/>
            <person name="Bills G."/>
            <person name="Bluhm B."/>
            <person name="Cannon C."/>
            <person name="Castanera R."/>
            <person name="Culley D."/>
            <person name="Daum C."/>
            <person name="Ezra D."/>
            <person name="Gonzalez J."/>
            <person name="Henrissat B."/>
            <person name="Kuo A."/>
            <person name="Liang C."/>
            <person name="Lipzen A."/>
            <person name="Lutzoni F."/>
            <person name="Magnuson J."/>
            <person name="Mondo S."/>
            <person name="Nolan M."/>
            <person name="Ohm R."/>
            <person name="Pangilinan J."/>
            <person name="Park H.-J."/>
            <person name="Ramirez L."/>
            <person name="Alfaro M."/>
            <person name="Sun H."/>
            <person name="Tritt A."/>
            <person name="Yoshinaga Y."/>
            <person name="Zwiers L.-H."/>
            <person name="Turgeon B."/>
            <person name="Goodwin S."/>
            <person name="Spatafora J."/>
            <person name="Crous P."/>
            <person name="Grigoriev I."/>
        </authorList>
    </citation>
    <scope>NUCLEOTIDE SEQUENCE</scope>
    <source>
        <strain evidence="12">CBS 119925</strain>
    </source>
</reference>
<keyword evidence="10" id="KW-0813">Transport</keyword>
<feature type="transmembrane region" description="Helical" evidence="10">
    <location>
        <begin position="178"/>
        <end position="198"/>
    </location>
</feature>
<evidence type="ECO:0000256" key="9">
    <source>
        <dbReference type="ARBA" id="ARBA00045912"/>
    </source>
</evidence>
<comment type="pathway">
    <text evidence="2">Protein modification; protein glycosylation.</text>
</comment>
<dbReference type="GO" id="GO:0006488">
    <property type="term" value="P:dolichol-linked oligosaccharide biosynthetic process"/>
    <property type="evidence" value="ECO:0007669"/>
    <property type="project" value="InterPro"/>
</dbReference>
<dbReference type="Proteomes" id="UP000799440">
    <property type="component" value="Unassembled WGS sequence"/>
</dbReference>
<evidence type="ECO:0000256" key="1">
    <source>
        <dbReference type="ARBA" id="ARBA00004477"/>
    </source>
</evidence>
<protein>
    <recommendedName>
        <fullName evidence="8 10">Man(5)GlcNAc(2)-PP-dolichol translocation protein RFT1</fullName>
    </recommendedName>
</protein>
<feature type="transmembrane region" description="Helical" evidence="10">
    <location>
        <begin position="44"/>
        <end position="63"/>
    </location>
</feature>
<dbReference type="PANTHER" id="PTHR13117:SF5">
    <property type="entry name" value="PROTEIN RFT1 HOMOLOG"/>
    <property type="match status" value="1"/>
</dbReference>
<gene>
    <name evidence="12" type="ORF">M011DRAFT_522072</name>
</gene>
<feature type="transmembrane region" description="Helical" evidence="10">
    <location>
        <begin position="441"/>
        <end position="459"/>
    </location>
</feature>
<dbReference type="AlphaFoldDB" id="A0A6A6UWP2"/>
<dbReference type="GO" id="GO:0034203">
    <property type="term" value="P:glycolipid translocation"/>
    <property type="evidence" value="ECO:0007669"/>
    <property type="project" value="TreeGrafter"/>
</dbReference>
<dbReference type="EMBL" id="MU006605">
    <property type="protein sequence ID" value="KAF2742692.1"/>
    <property type="molecule type" value="Genomic_DNA"/>
</dbReference>
<feature type="transmembrane region" description="Helical" evidence="10">
    <location>
        <begin position="480"/>
        <end position="500"/>
    </location>
</feature>
<evidence type="ECO:0000256" key="10">
    <source>
        <dbReference type="RuleBase" id="RU365067"/>
    </source>
</evidence>
<evidence type="ECO:0000256" key="3">
    <source>
        <dbReference type="ARBA" id="ARBA00010288"/>
    </source>
</evidence>
<keyword evidence="7 10" id="KW-0472">Membrane</keyword>
<name>A0A6A6UWP2_9PLEO</name>
<feature type="compositionally biased region" description="Basic and acidic residues" evidence="11">
    <location>
        <begin position="307"/>
        <end position="327"/>
    </location>
</feature>
<feature type="transmembrane region" description="Helical" evidence="10">
    <location>
        <begin position="415"/>
        <end position="435"/>
    </location>
</feature>
<organism evidence="12 13">
    <name type="scientific">Sporormia fimetaria CBS 119925</name>
    <dbReference type="NCBI Taxonomy" id="1340428"/>
    <lineage>
        <taxon>Eukaryota</taxon>
        <taxon>Fungi</taxon>
        <taxon>Dikarya</taxon>
        <taxon>Ascomycota</taxon>
        <taxon>Pezizomycotina</taxon>
        <taxon>Dothideomycetes</taxon>
        <taxon>Pleosporomycetidae</taxon>
        <taxon>Pleosporales</taxon>
        <taxon>Sporormiaceae</taxon>
        <taxon>Sporormia</taxon>
    </lineage>
</organism>
<keyword evidence="5 10" id="KW-0256">Endoplasmic reticulum</keyword>
<evidence type="ECO:0000256" key="5">
    <source>
        <dbReference type="ARBA" id="ARBA00022824"/>
    </source>
</evidence>
<dbReference type="InterPro" id="IPR007594">
    <property type="entry name" value="RFT1"/>
</dbReference>
<dbReference type="OrthoDB" id="9979195at2759"/>
<dbReference type="GO" id="GO:0005789">
    <property type="term" value="C:endoplasmic reticulum membrane"/>
    <property type="evidence" value="ECO:0007669"/>
    <property type="project" value="UniProtKB-SubCell"/>
</dbReference>
<evidence type="ECO:0000256" key="2">
    <source>
        <dbReference type="ARBA" id="ARBA00004922"/>
    </source>
</evidence>
<evidence type="ECO:0000256" key="7">
    <source>
        <dbReference type="ARBA" id="ARBA00023136"/>
    </source>
</evidence>
<comment type="similarity">
    <text evidence="3 10">Belongs to the RFT1 family.</text>
</comment>
<evidence type="ECO:0000256" key="6">
    <source>
        <dbReference type="ARBA" id="ARBA00022989"/>
    </source>
</evidence>
<feature type="transmembrane region" description="Helical" evidence="10">
    <location>
        <begin position="384"/>
        <end position="403"/>
    </location>
</feature>
<keyword evidence="6 10" id="KW-1133">Transmembrane helix</keyword>
<keyword evidence="4 10" id="KW-0812">Transmembrane</keyword>
<feature type="transmembrane region" description="Helical" evidence="10">
    <location>
        <begin position="343"/>
        <end position="364"/>
    </location>
</feature>
<evidence type="ECO:0000256" key="11">
    <source>
        <dbReference type="SAM" id="MobiDB-lite"/>
    </source>
</evidence>
<keyword evidence="13" id="KW-1185">Reference proteome</keyword>
<dbReference type="PANTHER" id="PTHR13117">
    <property type="entry name" value="ENDOPLASMIC RETICULUM MULTISPAN TRANSMEMBRANE PROTEIN-RELATED"/>
    <property type="match status" value="1"/>
</dbReference>
<comment type="caution">
    <text evidence="10">Lacks conserved residue(s) required for the propagation of feature annotation.</text>
</comment>
<feature type="region of interest" description="Disordered" evidence="11">
    <location>
        <begin position="302"/>
        <end position="327"/>
    </location>
</feature>
<evidence type="ECO:0000256" key="4">
    <source>
        <dbReference type="ARBA" id="ARBA00022692"/>
    </source>
</evidence>
<comment type="subcellular location">
    <subcellularLocation>
        <location evidence="1 10">Endoplasmic reticulum membrane</location>
        <topology evidence="1 10">Multi-pass membrane protein</topology>
    </subcellularLocation>
</comment>
<evidence type="ECO:0000256" key="8">
    <source>
        <dbReference type="ARBA" id="ARBA00044793"/>
    </source>
</evidence>
<accession>A0A6A6UWP2</accession>
<sequence>MSPSPSNILTASAKGATFLILIQVTSRLLTFALNQLLLRFLSPALLGLSSQLDLFSTSILYFSREALRVALQRQAPSIQPVINLSYVALCIGTPLSYLLAMVWTRSGVPEVPFFRESLGMYAVAGVLELASEPAFAATQQMLLYKTRASAESAATLLRCFATCGTAVWASRRGVQVGVLPFAVGQLTYAVALLGVYAAKTVPVSRKEGFSLLPQRLEEKDVWKGYLLMPLVRLTGSLTLQSSLKYVLTQGDSLLIAGLASLEDQGAYALAANYGGLVARMVFQPVEESSRNLFARLCAEQDTSSPDGRIKVNGEKETGKETNRHDRTSLEQAATTLTTLLHAYGLLALVILPLGPALASPLLSLVAGRSWADTQASRVLETYCYYIPILAINGVTEAFVSAVATSRHLHIQSVSMALFFGLFAASAWFFVGHLGWGGSGVVAANCVNLGARAVWNVVFIHQWFKERGVSVPWRDVWPRTWSVAGAVTVPGLLSGAIPLVVGRVLGTGVVADLVWKGYLAGMLGLFVVASERAFLERAWGIVRGR</sequence>
<dbReference type="Pfam" id="PF04506">
    <property type="entry name" value="Rft-1"/>
    <property type="match status" value="1"/>
</dbReference>
<comment type="function">
    <text evidence="9 10">Intramembrane glycolipid transporter that operates in the biosynthetic pathway of dolichol-linked oligosaccharides, the glycan precursors employed in protein asparagine (N)-glycosylation. The sequential addition of sugars to dolichol pyrophosphate produces dolichol-linked oligosaccharides containing fourteen sugars, including two GlcNAcs, nine mannoses and three glucoses. Once assembled, the oligosaccharide is transferred from the lipid to nascent proteins by oligosaccharyltransferases. The assembly of dolichol-linked oligosaccharides begins on the cytosolic side of the endoplasmic reticulum membrane and finishes in its lumen. RFT1 could mediate the translocation of the cytosolically oriented intermediate DolPP-GlcNAc2Man5, produced by ALG11, into the ER lumen where dolichol-linked oligosaccharides assembly continues. However, the intramembrane lipid transporter activity could not be confirmed in vitro.</text>
</comment>
<evidence type="ECO:0000313" key="13">
    <source>
        <dbReference type="Proteomes" id="UP000799440"/>
    </source>
</evidence>
<feature type="transmembrane region" description="Helical" evidence="10">
    <location>
        <begin position="512"/>
        <end position="534"/>
    </location>
</feature>
<feature type="transmembrane region" description="Helical" evidence="10">
    <location>
        <begin position="84"/>
        <end position="103"/>
    </location>
</feature>
<proteinExistence type="inferred from homology"/>
<evidence type="ECO:0000313" key="12">
    <source>
        <dbReference type="EMBL" id="KAF2742692.1"/>
    </source>
</evidence>